<dbReference type="Proteomes" id="UP000198916">
    <property type="component" value="Unassembled WGS sequence"/>
</dbReference>
<dbReference type="OrthoDB" id="111691at2"/>
<evidence type="ECO:0000313" key="3">
    <source>
        <dbReference type="Proteomes" id="UP000198916"/>
    </source>
</evidence>
<keyword evidence="3" id="KW-1185">Reference proteome</keyword>
<feature type="transmembrane region" description="Helical" evidence="1">
    <location>
        <begin position="158"/>
        <end position="180"/>
    </location>
</feature>
<dbReference type="RefSeq" id="WP_090604056.1">
    <property type="nucleotide sequence ID" value="NZ_FNZR01000002.1"/>
</dbReference>
<organism evidence="2 3">
    <name type="scientific">Parapedobacter koreensis</name>
    <dbReference type="NCBI Taxonomy" id="332977"/>
    <lineage>
        <taxon>Bacteria</taxon>
        <taxon>Pseudomonadati</taxon>
        <taxon>Bacteroidota</taxon>
        <taxon>Sphingobacteriia</taxon>
        <taxon>Sphingobacteriales</taxon>
        <taxon>Sphingobacteriaceae</taxon>
        <taxon>Parapedobacter</taxon>
    </lineage>
</organism>
<accession>A0A1H7JUK3</accession>
<dbReference type="Pfam" id="PF03929">
    <property type="entry name" value="PepSY_TM"/>
    <property type="match status" value="1"/>
</dbReference>
<feature type="transmembrane region" description="Helical" evidence="1">
    <location>
        <begin position="210"/>
        <end position="233"/>
    </location>
</feature>
<evidence type="ECO:0000256" key="1">
    <source>
        <dbReference type="SAM" id="Phobius"/>
    </source>
</evidence>
<keyword evidence="1" id="KW-1133">Transmembrane helix</keyword>
<protein>
    <submittedName>
        <fullName evidence="2">Uncharacterized iron-regulated membrane protein</fullName>
    </submittedName>
</protein>
<evidence type="ECO:0000313" key="2">
    <source>
        <dbReference type="EMBL" id="SEK78298.1"/>
    </source>
</evidence>
<gene>
    <name evidence="2" type="ORF">SAMN05421740_102681</name>
</gene>
<feature type="transmembrane region" description="Helical" evidence="1">
    <location>
        <begin position="20"/>
        <end position="41"/>
    </location>
</feature>
<dbReference type="EMBL" id="FNZR01000002">
    <property type="protein sequence ID" value="SEK78298.1"/>
    <property type="molecule type" value="Genomic_DNA"/>
</dbReference>
<name>A0A1H7JUK3_9SPHI</name>
<dbReference type="InterPro" id="IPR005625">
    <property type="entry name" value="PepSY-ass_TM"/>
</dbReference>
<dbReference type="STRING" id="332977.SAMN05421740_102681"/>
<proteinExistence type="predicted"/>
<dbReference type="AlphaFoldDB" id="A0A1H7JUK3"/>
<keyword evidence="1" id="KW-0472">Membrane</keyword>
<dbReference type="PANTHER" id="PTHR34219">
    <property type="entry name" value="IRON-REGULATED INNER MEMBRANE PROTEIN-RELATED"/>
    <property type="match status" value="1"/>
</dbReference>
<dbReference type="PANTHER" id="PTHR34219:SF3">
    <property type="entry name" value="BLL7967 PROTEIN"/>
    <property type="match status" value="1"/>
</dbReference>
<feature type="transmembrane region" description="Helical" evidence="1">
    <location>
        <begin position="361"/>
        <end position="382"/>
    </location>
</feature>
<sequence length="406" mass="47304">MKLRTIKKKLSDFNAFLHRWLGLISGLVVFILGITGCIYVLEPDIKNVAYRDRLFIQPSEGTPLSLTELTRIAQDTMGDIPLVSIQANTAPNRTFRANAMLFNPAGTHYFNTIQVYYTVYIHPYSGKIVYIENTKHEFFNIILYLHYNLMLGMVGKYIVGWSTVIFIALLLSGLVLWWPWNKHMRKRSFRFGWKKTTGWKRKNYDLHNVLGFYSLIVCLILAATGLVYTFSWFNQGYHRALTGNALLTGSRPVSDTTVNITSPEAPLDRLWNRLQLEYPDLSSVFFLLPTAAQGTYIAYIDYLEGNKYKEKRYHFDQYTLQELPFADHFAKRYEDLSVREKIYRQNRNIHIGAIYGLPTKIIAFIASLIAASLPITGFLIWYNRKWGKKKKSRDNEQRTRTKERRN</sequence>
<reference evidence="3" key="1">
    <citation type="submission" date="2016-10" db="EMBL/GenBank/DDBJ databases">
        <authorList>
            <person name="Varghese N."/>
            <person name="Submissions S."/>
        </authorList>
    </citation>
    <scope>NUCLEOTIDE SEQUENCE [LARGE SCALE GENOMIC DNA]</scope>
    <source>
        <strain evidence="3">Jip14</strain>
    </source>
</reference>
<keyword evidence="1" id="KW-0812">Transmembrane</keyword>